<feature type="region of interest" description="Disordered" evidence="1">
    <location>
        <begin position="628"/>
        <end position="649"/>
    </location>
</feature>
<proteinExistence type="predicted"/>
<evidence type="ECO:0000313" key="3">
    <source>
        <dbReference type="Proteomes" id="UP000236023"/>
    </source>
</evidence>
<dbReference type="PANTHER" id="PTHR35399">
    <property type="entry name" value="SLR8030 PROTEIN"/>
    <property type="match status" value="1"/>
</dbReference>
<comment type="caution">
    <text evidence="2">The sequence shown here is derived from an EMBL/GenBank/DDBJ whole genome shotgun (WGS) entry which is preliminary data.</text>
</comment>
<feature type="compositionally biased region" description="Polar residues" evidence="1">
    <location>
        <begin position="630"/>
        <end position="640"/>
    </location>
</feature>
<dbReference type="Pfam" id="PF05787">
    <property type="entry name" value="PhoX"/>
    <property type="match status" value="1"/>
</dbReference>
<evidence type="ECO:0000256" key="1">
    <source>
        <dbReference type="SAM" id="MobiDB-lite"/>
    </source>
</evidence>
<dbReference type="Proteomes" id="UP000236023">
    <property type="component" value="Unassembled WGS sequence"/>
</dbReference>
<name>A0A2N8SVB1_STUST</name>
<accession>A0A2N8SVB1</accession>
<dbReference type="RefSeq" id="WP_102895482.1">
    <property type="nucleotide sequence ID" value="NZ_JAMOHU010000011.1"/>
</dbReference>
<organism evidence="2 3">
    <name type="scientific">Stutzerimonas stutzeri</name>
    <name type="common">Pseudomonas stutzeri</name>
    <dbReference type="NCBI Taxonomy" id="316"/>
    <lineage>
        <taxon>Bacteria</taxon>
        <taxon>Pseudomonadati</taxon>
        <taxon>Pseudomonadota</taxon>
        <taxon>Gammaproteobacteria</taxon>
        <taxon>Pseudomonadales</taxon>
        <taxon>Pseudomonadaceae</taxon>
        <taxon>Stutzerimonas</taxon>
    </lineage>
</organism>
<gene>
    <name evidence="2" type="ORF">CXK94_19060</name>
</gene>
<dbReference type="AlphaFoldDB" id="A0A2N8SVB1"/>
<dbReference type="PROSITE" id="PS51318">
    <property type="entry name" value="TAT"/>
    <property type="match status" value="1"/>
</dbReference>
<reference evidence="2 3" key="1">
    <citation type="submission" date="2018-01" db="EMBL/GenBank/DDBJ databases">
        <title>Denitrification phenotypes of diverse strains of Pseudomonas stutzeri.</title>
        <authorList>
            <person name="Milligan D.A."/>
            <person name="Bergaust L."/>
            <person name="Bakken L.R."/>
            <person name="Frostegard A."/>
        </authorList>
    </citation>
    <scope>NUCLEOTIDE SEQUENCE [LARGE SCALE GENOMIC DNA]</scope>
    <source>
        <strain evidence="2 3">24a75</strain>
    </source>
</reference>
<dbReference type="EMBL" id="POUT01000013">
    <property type="protein sequence ID" value="PNG06411.1"/>
    <property type="molecule type" value="Genomic_DNA"/>
</dbReference>
<dbReference type="SUPFAM" id="SSF63829">
    <property type="entry name" value="Calcium-dependent phosphotriesterase"/>
    <property type="match status" value="1"/>
</dbReference>
<sequence>MITEKNEILFGNGDELPSNHSTNPHIQDVISSSRRQILAGGAAMGALAFLGASLPGIVQAAEPAAKGLKDFPLKRRSRLPFVPVDVTRADTITVPRGYTASTFIPWGTPITGRYPAYLEDASNSADDQEQQVGMHHDGMHFFPMNAKLGGQQSDHGLLVLNHEYIDAPLLHPNGPSVSDGKRVNVDEVRKEINAHGVSVVEIRRGLRGEWSVLPSARNRRITGATPMRIEGPARGHALLMTRYSPSGTSARGTLNNCSNGYTPWGTYLTCEENWAGYFASKDGELPRELSRYGVRDTSRYGWETIAGDEFERFNATRIADDARADYRNEPNAFGWIVEIDPFDPNATPVKHTALGRFAHEGLVFAPVKPGRPVVCYSGDDSQNEYIYKYVSRDKYRPQRSDGRLLDDGTLYVARFNPNGSGDWLALDHADPAFQQACTAAGVQFADQGEILINTRLAADVVGATKMDRPEWGAIHPDTGEVYFTLTNNSNRETADAPNPRAPNAFGHIIRWREASRDFAGPRFEWDIYLLAGPQDNSRDSKGRALNDSNIMASPDGLWFDVEGRLWIQTDMSGSQLSSGPFGNNQMLVSDPGSGETKRFLVGPLGAEVTGITATPDFRTLFVNIQHPGEGSSSTNFTSSWPDGPGRRPRSATVIITREDGKRLM</sequence>
<dbReference type="PANTHER" id="PTHR35399:SF2">
    <property type="entry name" value="DUF839 DOMAIN-CONTAINING PROTEIN"/>
    <property type="match status" value="1"/>
</dbReference>
<protein>
    <submittedName>
        <fullName evidence="2">Tat pathway signal protein</fullName>
    </submittedName>
</protein>
<evidence type="ECO:0000313" key="2">
    <source>
        <dbReference type="EMBL" id="PNG06411.1"/>
    </source>
</evidence>
<dbReference type="InterPro" id="IPR006311">
    <property type="entry name" value="TAT_signal"/>
</dbReference>
<dbReference type="InterPro" id="IPR008557">
    <property type="entry name" value="PhoX"/>
</dbReference>